<dbReference type="RefSeq" id="WP_191743355.1">
    <property type="nucleotide sequence ID" value="NZ_JACSQU010000001.1"/>
</dbReference>
<keyword evidence="3" id="KW-1185">Reference proteome</keyword>
<evidence type="ECO:0000256" key="1">
    <source>
        <dbReference type="SAM" id="MobiDB-lite"/>
    </source>
</evidence>
<evidence type="ECO:0000313" key="3">
    <source>
        <dbReference type="Proteomes" id="UP000638918"/>
    </source>
</evidence>
<dbReference type="EMBL" id="JACSQU010000001">
    <property type="protein sequence ID" value="MBD7941026.1"/>
    <property type="molecule type" value="Genomic_DNA"/>
</dbReference>
<gene>
    <name evidence="2" type="ORF">H9656_06480</name>
</gene>
<sequence length="268" mass="28280">MVRGITRLAVTAGLSGALGACATAEVKPGSGFLSSYDGLEPRTDVVRASVLQRRDEVLTTSVDRVWLAPAEVFGVTDPILSEEERRAVLYEVDRQVCYELSERFEIAEQPGPQAGTVRVGVTHIRPNNQAGSAAAAVANFFIPGPIKVRAPGGTGGLGAEAELLAPDGRQAAAIVWRRDAMVVGTDKPSLSRIGDAHQLAEPLGDMVAEALAPSDRKARSIPDPDPCQRFGPRVRVAGFVAGFATGLYDPALSGGRETPRDEPKDGDQ</sequence>
<dbReference type="InterPro" id="IPR021747">
    <property type="entry name" value="DUF3313"/>
</dbReference>
<organism evidence="2 3">
    <name type="scientific">Brevundimonas guildfordensis</name>
    <dbReference type="NCBI Taxonomy" id="2762241"/>
    <lineage>
        <taxon>Bacteria</taxon>
        <taxon>Pseudomonadati</taxon>
        <taxon>Pseudomonadota</taxon>
        <taxon>Alphaproteobacteria</taxon>
        <taxon>Caulobacterales</taxon>
        <taxon>Caulobacteraceae</taxon>
        <taxon>Brevundimonas</taxon>
    </lineage>
</organism>
<evidence type="ECO:0000313" key="2">
    <source>
        <dbReference type="EMBL" id="MBD7941026.1"/>
    </source>
</evidence>
<accession>A0ABR8QZT1</accession>
<name>A0ABR8QZT1_9CAUL</name>
<comment type="caution">
    <text evidence="2">The sequence shown here is derived from an EMBL/GenBank/DDBJ whole genome shotgun (WGS) entry which is preliminary data.</text>
</comment>
<dbReference type="Pfam" id="PF11769">
    <property type="entry name" value="DUF3313"/>
    <property type="match status" value="1"/>
</dbReference>
<dbReference type="PROSITE" id="PS51257">
    <property type="entry name" value="PROKAR_LIPOPROTEIN"/>
    <property type="match status" value="1"/>
</dbReference>
<reference evidence="2 3" key="1">
    <citation type="submission" date="2020-08" db="EMBL/GenBank/DDBJ databases">
        <title>A Genomic Blueprint of the Chicken Gut Microbiome.</title>
        <authorList>
            <person name="Gilroy R."/>
            <person name="Ravi A."/>
            <person name="Getino M."/>
            <person name="Pursley I."/>
            <person name="Horton D.L."/>
            <person name="Alikhan N.-F."/>
            <person name="Baker D."/>
            <person name="Gharbi K."/>
            <person name="Hall N."/>
            <person name="Watson M."/>
            <person name="Adriaenssens E.M."/>
            <person name="Foster-Nyarko E."/>
            <person name="Jarju S."/>
            <person name="Secka A."/>
            <person name="Antonio M."/>
            <person name="Oren A."/>
            <person name="Chaudhuri R."/>
            <person name="La Ragione R.M."/>
            <person name="Hildebrand F."/>
            <person name="Pallen M.J."/>
        </authorList>
    </citation>
    <scope>NUCLEOTIDE SEQUENCE [LARGE SCALE GENOMIC DNA]</scope>
    <source>
        <strain evidence="2 3">Sa3CVA3</strain>
    </source>
</reference>
<dbReference type="Proteomes" id="UP000638918">
    <property type="component" value="Unassembled WGS sequence"/>
</dbReference>
<protein>
    <submittedName>
        <fullName evidence="2">DUF3313 domain-containing protein</fullName>
    </submittedName>
</protein>
<proteinExistence type="predicted"/>
<feature type="compositionally biased region" description="Basic and acidic residues" evidence="1">
    <location>
        <begin position="257"/>
        <end position="268"/>
    </location>
</feature>
<feature type="region of interest" description="Disordered" evidence="1">
    <location>
        <begin position="246"/>
        <end position="268"/>
    </location>
</feature>